<accession>A0ABW1S5P2</accession>
<organism evidence="1 2">
    <name type="scientific">Ponticaulis profundi</name>
    <dbReference type="NCBI Taxonomy" id="2665222"/>
    <lineage>
        <taxon>Bacteria</taxon>
        <taxon>Pseudomonadati</taxon>
        <taxon>Pseudomonadota</taxon>
        <taxon>Alphaproteobacteria</taxon>
        <taxon>Hyphomonadales</taxon>
        <taxon>Hyphomonadaceae</taxon>
        <taxon>Ponticaulis</taxon>
    </lineage>
</organism>
<evidence type="ECO:0000313" key="2">
    <source>
        <dbReference type="Proteomes" id="UP001596303"/>
    </source>
</evidence>
<proteinExistence type="predicted"/>
<gene>
    <name evidence="1" type="ORF">ACFQDM_01405</name>
</gene>
<keyword evidence="2" id="KW-1185">Reference proteome</keyword>
<reference evidence="2" key="1">
    <citation type="journal article" date="2019" name="Int. J. Syst. Evol. Microbiol.">
        <title>The Global Catalogue of Microorganisms (GCM) 10K type strain sequencing project: providing services to taxonomists for standard genome sequencing and annotation.</title>
        <authorList>
            <consortium name="The Broad Institute Genomics Platform"/>
            <consortium name="The Broad Institute Genome Sequencing Center for Infectious Disease"/>
            <person name="Wu L."/>
            <person name="Ma J."/>
        </authorList>
    </citation>
    <scope>NUCLEOTIDE SEQUENCE [LARGE SCALE GENOMIC DNA]</scope>
    <source>
        <strain evidence="2">CGMCC-1.15741</strain>
    </source>
</reference>
<dbReference type="EMBL" id="JBHSSW010000002">
    <property type="protein sequence ID" value="MFC6196712.1"/>
    <property type="molecule type" value="Genomic_DNA"/>
</dbReference>
<dbReference type="Proteomes" id="UP001596303">
    <property type="component" value="Unassembled WGS sequence"/>
</dbReference>
<dbReference type="RefSeq" id="WP_377374490.1">
    <property type="nucleotide sequence ID" value="NZ_JBHSSW010000002.1"/>
</dbReference>
<sequence length="81" mass="8949">MERFIAQTEILMQALEAAAHEVVPESKLVTVDLEPLNEDVGGDQSVDVRILKSSYRVCFLQGTLMLGSSPALKARAVFRKM</sequence>
<evidence type="ECO:0000313" key="1">
    <source>
        <dbReference type="EMBL" id="MFC6196712.1"/>
    </source>
</evidence>
<name>A0ABW1S5P2_9PROT</name>
<comment type="caution">
    <text evidence="1">The sequence shown here is derived from an EMBL/GenBank/DDBJ whole genome shotgun (WGS) entry which is preliminary data.</text>
</comment>
<protein>
    <submittedName>
        <fullName evidence="1">Uncharacterized protein</fullName>
    </submittedName>
</protein>